<sequence length="695" mass="74565">MATTPASRSTTPGSAPPGSAAAPRAAEDFWGDFAAELASLTELARAGDSSEGFYQEALRRTVTALAAAGGAVWTPQSGGRMRRVCVISPNDSNAANPDPKYRLRHELLLAAVAESGEPKILAANTESDLAADANHTPYTLVVTPVASRERVAALIELRMQPGGSPAVYRGAERLLAAVAEVAAEHHAYADLARLDGVCADQQRLLTLAERVHATLSLDQTAATIANEARAAIGCGRVSVLELRGRSCRLLAVSGVEQADRRSRTVRGLQEVAAISCRLGDPLYLADDALADEHDETLPQASDALHAYADESNSRQIAVTPLVRRADDDSQFEDLIIGALVAESFAAGDTPLARDRVAEVARVCGAALGNSLEHDATPLVGLTRPLRGLTRPGTLAKLAAVAAVLVATVLALVLIPAELRIDARGELQPVNQRNVFAPDNAVVQRVLVSHGQQVKEGDLLLELRDANLELELRQLDGERQTAQRQLDAVRATRASLDARQSDRAQTYRLSAEEQQLKQRLTSLDEQQRLLLVRQQALAVTSPVSGMIVTWALDETLNGRPVERGQNLMSVADTAGPWRVELRLPDDRIGYLVDAQAEDDGAPLQVEYRLGSQEEGFLRGEVTQIAGRADDQPAAAEADGPRVIEVRVAPQPGDLSHDDPEVRPGASVRARVLCGERPLGYVLAHDLINAVRVWWEF</sequence>
<comment type="caution">
    <text evidence="5">The sequence shown here is derived from an EMBL/GenBank/DDBJ whole genome shotgun (WGS) entry which is preliminary data.</text>
</comment>
<evidence type="ECO:0000313" key="5">
    <source>
        <dbReference type="EMBL" id="TWT77626.1"/>
    </source>
</evidence>
<evidence type="ECO:0000313" key="6">
    <source>
        <dbReference type="Proteomes" id="UP000318478"/>
    </source>
</evidence>
<accession>A0A5C5YRU7</accession>
<evidence type="ECO:0000256" key="2">
    <source>
        <dbReference type="SAM" id="Coils"/>
    </source>
</evidence>
<dbReference type="GO" id="GO:0060003">
    <property type="term" value="P:copper ion export"/>
    <property type="evidence" value="ECO:0007669"/>
    <property type="project" value="TreeGrafter"/>
</dbReference>
<gene>
    <name evidence="5" type="ORF">Pla123a_14220</name>
</gene>
<dbReference type="EMBL" id="SJPO01000003">
    <property type="protein sequence ID" value="TWT77626.1"/>
    <property type="molecule type" value="Genomic_DNA"/>
</dbReference>
<dbReference type="RefSeq" id="WP_146585303.1">
    <property type="nucleotide sequence ID" value="NZ_SJPO01000003.1"/>
</dbReference>
<dbReference type="InterPro" id="IPR051909">
    <property type="entry name" value="MFP_Cation_Efflux"/>
</dbReference>
<dbReference type="Gene3D" id="2.40.50.100">
    <property type="match status" value="1"/>
</dbReference>
<dbReference type="GO" id="GO:0015679">
    <property type="term" value="P:plasma membrane copper ion transport"/>
    <property type="evidence" value="ECO:0007669"/>
    <property type="project" value="TreeGrafter"/>
</dbReference>
<dbReference type="AlphaFoldDB" id="A0A5C5YRU7"/>
<feature type="region of interest" description="Disordered" evidence="3">
    <location>
        <begin position="1"/>
        <end position="24"/>
    </location>
</feature>
<reference evidence="5 6" key="1">
    <citation type="submission" date="2019-02" db="EMBL/GenBank/DDBJ databases">
        <title>Deep-cultivation of Planctomycetes and their phenomic and genomic characterization uncovers novel biology.</title>
        <authorList>
            <person name="Wiegand S."/>
            <person name="Jogler M."/>
            <person name="Boedeker C."/>
            <person name="Pinto D."/>
            <person name="Vollmers J."/>
            <person name="Rivas-Marin E."/>
            <person name="Kohn T."/>
            <person name="Peeters S.H."/>
            <person name="Heuer A."/>
            <person name="Rast P."/>
            <person name="Oberbeckmann S."/>
            <person name="Bunk B."/>
            <person name="Jeske O."/>
            <person name="Meyerdierks A."/>
            <person name="Storesund J.E."/>
            <person name="Kallscheuer N."/>
            <person name="Luecker S."/>
            <person name="Lage O.M."/>
            <person name="Pohl T."/>
            <person name="Merkel B.J."/>
            <person name="Hornburger P."/>
            <person name="Mueller R.-W."/>
            <person name="Bruemmer F."/>
            <person name="Labrenz M."/>
            <person name="Spormann A.M."/>
            <person name="Op Den Camp H."/>
            <person name="Overmann J."/>
            <person name="Amann R."/>
            <person name="Jetten M.S.M."/>
            <person name="Mascher T."/>
            <person name="Medema M.H."/>
            <person name="Devos D.P."/>
            <person name="Kaster A.-K."/>
            <person name="Ovreas L."/>
            <person name="Rohde M."/>
            <person name="Galperin M.Y."/>
            <person name="Jogler C."/>
        </authorList>
    </citation>
    <scope>NUCLEOTIDE SEQUENCE [LARGE SCALE GENOMIC DNA]</scope>
    <source>
        <strain evidence="5 6">Pla123a</strain>
    </source>
</reference>
<dbReference type="GO" id="GO:0030313">
    <property type="term" value="C:cell envelope"/>
    <property type="evidence" value="ECO:0007669"/>
    <property type="project" value="TreeGrafter"/>
</dbReference>
<feature type="coiled-coil region" evidence="2">
    <location>
        <begin position="464"/>
        <end position="498"/>
    </location>
</feature>
<evidence type="ECO:0000256" key="3">
    <source>
        <dbReference type="SAM" id="MobiDB-lite"/>
    </source>
</evidence>
<evidence type="ECO:0000256" key="1">
    <source>
        <dbReference type="ARBA" id="ARBA00022448"/>
    </source>
</evidence>
<evidence type="ECO:0000259" key="4">
    <source>
        <dbReference type="Pfam" id="PF01590"/>
    </source>
</evidence>
<dbReference type="SUPFAM" id="SSF111369">
    <property type="entry name" value="HlyD-like secretion proteins"/>
    <property type="match status" value="1"/>
</dbReference>
<dbReference type="Pfam" id="PF01590">
    <property type="entry name" value="GAF"/>
    <property type="match status" value="1"/>
</dbReference>
<dbReference type="PANTHER" id="PTHR30097:SF4">
    <property type="entry name" value="SLR6042 PROTEIN"/>
    <property type="match status" value="1"/>
</dbReference>
<dbReference type="Proteomes" id="UP000318478">
    <property type="component" value="Unassembled WGS sequence"/>
</dbReference>
<dbReference type="InterPro" id="IPR029016">
    <property type="entry name" value="GAF-like_dom_sf"/>
</dbReference>
<organism evidence="5 6">
    <name type="scientific">Posidoniimonas polymericola</name>
    <dbReference type="NCBI Taxonomy" id="2528002"/>
    <lineage>
        <taxon>Bacteria</taxon>
        <taxon>Pseudomonadati</taxon>
        <taxon>Planctomycetota</taxon>
        <taxon>Planctomycetia</taxon>
        <taxon>Pirellulales</taxon>
        <taxon>Lacipirellulaceae</taxon>
        <taxon>Posidoniimonas</taxon>
    </lineage>
</organism>
<keyword evidence="1" id="KW-0813">Transport</keyword>
<protein>
    <submittedName>
        <fullName evidence="5">HlyD family secretion protein</fullName>
    </submittedName>
</protein>
<name>A0A5C5YRU7_9BACT</name>
<dbReference type="Gene3D" id="3.30.450.40">
    <property type="match status" value="1"/>
</dbReference>
<dbReference type="Gene3D" id="2.40.30.170">
    <property type="match status" value="1"/>
</dbReference>
<dbReference type="PANTHER" id="PTHR30097">
    <property type="entry name" value="CATION EFFLUX SYSTEM PROTEIN CUSB"/>
    <property type="match status" value="1"/>
</dbReference>
<keyword evidence="2" id="KW-0175">Coiled coil</keyword>
<proteinExistence type="predicted"/>
<dbReference type="InterPro" id="IPR003018">
    <property type="entry name" value="GAF"/>
</dbReference>
<feature type="domain" description="GAF" evidence="4">
    <location>
        <begin position="217"/>
        <end position="367"/>
    </location>
</feature>
<dbReference type="SUPFAM" id="SSF55781">
    <property type="entry name" value="GAF domain-like"/>
    <property type="match status" value="1"/>
</dbReference>
<keyword evidence="6" id="KW-1185">Reference proteome</keyword>
<dbReference type="OrthoDB" id="248877at2"/>
<dbReference type="Gene3D" id="1.10.287.470">
    <property type="entry name" value="Helix hairpin bin"/>
    <property type="match status" value="1"/>
</dbReference>